<dbReference type="InterPro" id="IPR053926">
    <property type="entry name" value="RecX_HTH_1st"/>
</dbReference>
<evidence type="ECO:0000256" key="4">
    <source>
        <dbReference type="ARBA" id="ARBA00022490"/>
    </source>
</evidence>
<gene>
    <name evidence="5" type="primary">recX</name>
    <name evidence="10" type="ORF">ACFY35_27950</name>
</gene>
<evidence type="ECO:0000259" key="9">
    <source>
        <dbReference type="Pfam" id="PF21982"/>
    </source>
</evidence>
<feature type="domain" description="RecX third three-helical" evidence="8">
    <location>
        <begin position="174"/>
        <end position="219"/>
    </location>
</feature>
<organism evidence="10 11">
    <name type="scientific">Paractinoplanes globisporus</name>
    <dbReference type="NCBI Taxonomy" id="113565"/>
    <lineage>
        <taxon>Bacteria</taxon>
        <taxon>Bacillati</taxon>
        <taxon>Actinomycetota</taxon>
        <taxon>Actinomycetes</taxon>
        <taxon>Micromonosporales</taxon>
        <taxon>Micromonosporaceae</taxon>
        <taxon>Paractinoplanes</taxon>
    </lineage>
</organism>
<evidence type="ECO:0000313" key="11">
    <source>
        <dbReference type="Proteomes" id="UP001602245"/>
    </source>
</evidence>
<evidence type="ECO:0000259" key="8">
    <source>
        <dbReference type="Pfam" id="PF21981"/>
    </source>
</evidence>
<reference evidence="10 11" key="1">
    <citation type="submission" date="2024-10" db="EMBL/GenBank/DDBJ databases">
        <title>The Natural Products Discovery Center: Release of the First 8490 Sequenced Strains for Exploring Actinobacteria Biosynthetic Diversity.</title>
        <authorList>
            <person name="Kalkreuter E."/>
            <person name="Kautsar S.A."/>
            <person name="Yang D."/>
            <person name="Bader C.D."/>
            <person name="Teijaro C.N."/>
            <person name="Fluegel L."/>
            <person name="Davis C.M."/>
            <person name="Simpson J.R."/>
            <person name="Lauterbach L."/>
            <person name="Steele A.D."/>
            <person name="Gui C."/>
            <person name="Meng S."/>
            <person name="Li G."/>
            <person name="Viehrig K."/>
            <person name="Ye F."/>
            <person name="Su P."/>
            <person name="Kiefer A.F."/>
            <person name="Nichols A."/>
            <person name="Cepeda A.J."/>
            <person name="Yan W."/>
            <person name="Fan B."/>
            <person name="Jiang Y."/>
            <person name="Adhikari A."/>
            <person name="Zheng C.-J."/>
            <person name="Schuster L."/>
            <person name="Cowan T.M."/>
            <person name="Smanski M.J."/>
            <person name="Chevrette M.G."/>
            <person name="De Carvalho L.P.S."/>
            <person name="Shen B."/>
        </authorList>
    </citation>
    <scope>NUCLEOTIDE SEQUENCE [LARGE SCALE GENOMIC DNA]</scope>
    <source>
        <strain evidence="10 11">NPDC000087</strain>
    </source>
</reference>
<evidence type="ECO:0000256" key="3">
    <source>
        <dbReference type="ARBA" id="ARBA00018111"/>
    </source>
</evidence>
<dbReference type="Pfam" id="PF21981">
    <property type="entry name" value="RecX_HTH3"/>
    <property type="match status" value="1"/>
</dbReference>
<feature type="region of interest" description="Disordered" evidence="6">
    <location>
        <begin position="1"/>
        <end position="80"/>
    </location>
</feature>
<keyword evidence="4 5" id="KW-0963">Cytoplasm</keyword>
<dbReference type="Proteomes" id="UP001602245">
    <property type="component" value="Unassembled WGS sequence"/>
</dbReference>
<dbReference type="InterPro" id="IPR036388">
    <property type="entry name" value="WH-like_DNA-bd_sf"/>
</dbReference>
<evidence type="ECO:0000256" key="1">
    <source>
        <dbReference type="ARBA" id="ARBA00004496"/>
    </source>
</evidence>
<dbReference type="HAMAP" id="MF_01114">
    <property type="entry name" value="RecX"/>
    <property type="match status" value="1"/>
</dbReference>
<evidence type="ECO:0000259" key="7">
    <source>
        <dbReference type="Pfam" id="PF02631"/>
    </source>
</evidence>
<evidence type="ECO:0000256" key="5">
    <source>
        <dbReference type="HAMAP-Rule" id="MF_01114"/>
    </source>
</evidence>
<dbReference type="PANTHER" id="PTHR33602">
    <property type="entry name" value="REGULATORY PROTEIN RECX FAMILY PROTEIN"/>
    <property type="match status" value="1"/>
</dbReference>
<evidence type="ECO:0000256" key="6">
    <source>
        <dbReference type="SAM" id="MobiDB-lite"/>
    </source>
</evidence>
<proteinExistence type="inferred from homology"/>
<dbReference type="InterPro" id="IPR053925">
    <property type="entry name" value="RecX_HTH_3rd"/>
</dbReference>
<comment type="subcellular location">
    <subcellularLocation>
        <location evidence="1 5">Cytoplasm</location>
    </subcellularLocation>
</comment>
<dbReference type="Pfam" id="PF21982">
    <property type="entry name" value="RecX_HTH1"/>
    <property type="match status" value="1"/>
</dbReference>
<dbReference type="RefSeq" id="WP_026206960.1">
    <property type="nucleotide sequence ID" value="NZ_JBIAZU010000005.1"/>
</dbReference>
<dbReference type="InterPro" id="IPR003783">
    <property type="entry name" value="Regulatory_RecX"/>
</dbReference>
<dbReference type="Pfam" id="PF02631">
    <property type="entry name" value="RecX_HTH2"/>
    <property type="match status" value="1"/>
</dbReference>
<dbReference type="EMBL" id="JBIAZU010000005">
    <property type="protein sequence ID" value="MFF5293284.1"/>
    <property type="molecule type" value="Genomic_DNA"/>
</dbReference>
<dbReference type="InterPro" id="IPR053924">
    <property type="entry name" value="RecX_HTH_2nd"/>
</dbReference>
<comment type="similarity">
    <text evidence="2 5">Belongs to the RecX family.</text>
</comment>
<comment type="caution">
    <text evidence="10">The sequence shown here is derived from an EMBL/GenBank/DDBJ whole genome shotgun (WGS) entry which is preliminary data.</text>
</comment>
<name>A0ABW6WJ17_9ACTN</name>
<evidence type="ECO:0000256" key="2">
    <source>
        <dbReference type="ARBA" id="ARBA00009695"/>
    </source>
</evidence>
<protein>
    <recommendedName>
        <fullName evidence="3 5">Regulatory protein RecX</fullName>
    </recommendedName>
</protein>
<sequence length="251" mass="26934">MAGRRGARSGRGWDALPPRPPRHPPDEHPPGGAPDDETERGNVPARRRRPSPGGYPATPERDGAGPGRSGGGAEQSESERAREICLRQLAVRPRTRAELAKALGRREISEEVIAEVLDRYDEVGIIDDAAFARAWVSSRHHGRGLARRALANELRQRGVDAEVAGEALETLDDEEEAATARALVDRKLRTAGGTPEAVFRRLVGMLARKGYPAGVAIRAVKDALAARDAEAAEFADQIDADALADEVAEPS</sequence>
<keyword evidence="11" id="KW-1185">Reference proteome</keyword>
<feature type="compositionally biased region" description="Gly residues" evidence="6">
    <location>
        <begin position="64"/>
        <end position="73"/>
    </location>
</feature>
<feature type="domain" description="RecX second three-helical" evidence="7">
    <location>
        <begin position="127"/>
        <end position="168"/>
    </location>
</feature>
<accession>A0ABW6WJ17</accession>
<dbReference type="Gene3D" id="1.10.10.10">
    <property type="entry name" value="Winged helix-like DNA-binding domain superfamily/Winged helix DNA-binding domain"/>
    <property type="match status" value="2"/>
</dbReference>
<comment type="function">
    <text evidence="5">Modulates RecA activity.</text>
</comment>
<feature type="domain" description="RecX first three-helical" evidence="9">
    <location>
        <begin position="81"/>
        <end position="119"/>
    </location>
</feature>
<evidence type="ECO:0000313" key="10">
    <source>
        <dbReference type="EMBL" id="MFF5293284.1"/>
    </source>
</evidence>
<dbReference type="PANTHER" id="PTHR33602:SF1">
    <property type="entry name" value="REGULATORY PROTEIN RECX FAMILY PROTEIN"/>
    <property type="match status" value="1"/>
</dbReference>